<dbReference type="PANTHER" id="PTHR24322:SF736">
    <property type="entry name" value="RETINOL DEHYDROGENASE 10"/>
    <property type="match status" value="1"/>
</dbReference>
<keyword evidence="5" id="KW-1133">Transmembrane helix</keyword>
<gene>
    <name evidence="6" type="ORF">PoB_001595200</name>
</gene>
<dbReference type="PANTHER" id="PTHR24322">
    <property type="entry name" value="PKSB"/>
    <property type="match status" value="1"/>
</dbReference>
<dbReference type="InterPro" id="IPR002347">
    <property type="entry name" value="SDR_fam"/>
</dbReference>
<keyword evidence="2" id="KW-0560">Oxidoreductase</keyword>
<dbReference type="Proteomes" id="UP000735302">
    <property type="component" value="Unassembled WGS sequence"/>
</dbReference>
<comment type="caution">
    <text evidence="6">The sequence shown here is derived from an EMBL/GenBank/DDBJ whole genome shotgun (WGS) entry which is preliminary data.</text>
</comment>
<dbReference type="PRINTS" id="PR00081">
    <property type="entry name" value="GDHRDH"/>
</dbReference>
<dbReference type="GO" id="GO:0005811">
    <property type="term" value="C:lipid droplet"/>
    <property type="evidence" value="ECO:0007669"/>
    <property type="project" value="TreeGrafter"/>
</dbReference>
<evidence type="ECO:0000256" key="4">
    <source>
        <dbReference type="RuleBase" id="RU000363"/>
    </source>
</evidence>
<evidence type="ECO:0000256" key="2">
    <source>
        <dbReference type="ARBA" id="ARBA00023002"/>
    </source>
</evidence>
<dbReference type="InterPro" id="IPR036291">
    <property type="entry name" value="NAD(P)-bd_dom_sf"/>
</dbReference>
<dbReference type="EMBL" id="BLXT01001935">
    <property type="protein sequence ID" value="GFN89446.1"/>
    <property type="molecule type" value="Genomic_DNA"/>
</dbReference>
<dbReference type="Pfam" id="PF00106">
    <property type="entry name" value="adh_short"/>
    <property type="match status" value="1"/>
</dbReference>
<feature type="transmembrane region" description="Helical" evidence="5">
    <location>
        <begin position="37"/>
        <end position="57"/>
    </location>
</feature>
<dbReference type="FunFam" id="3.40.50.720:FF:000202">
    <property type="entry name" value="Short-chain dehydrogenase/reductase family 16C member 6"/>
    <property type="match status" value="1"/>
</dbReference>
<keyword evidence="3" id="KW-0520">NAD</keyword>
<dbReference type="AlphaFoldDB" id="A0AAV3Z2K1"/>
<evidence type="ECO:0000256" key="3">
    <source>
        <dbReference type="ARBA" id="ARBA00023027"/>
    </source>
</evidence>
<comment type="similarity">
    <text evidence="1 4">Belongs to the short-chain dehydrogenases/reductases (SDR) family.</text>
</comment>
<reference evidence="6 7" key="1">
    <citation type="journal article" date="2021" name="Elife">
        <title>Chloroplast acquisition without the gene transfer in kleptoplastic sea slugs, Plakobranchus ocellatus.</title>
        <authorList>
            <person name="Maeda T."/>
            <person name="Takahashi S."/>
            <person name="Yoshida T."/>
            <person name="Shimamura S."/>
            <person name="Takaki Y."/>
            <person name="Nagai Y."/>
            <person name="Toyoda A."/>
            <person name="Suzuki Y."/>
            <person name="Arimoto A."/>
            <person name="Ishii H."/>
            <person name="Satoh N."/>
            <person name="Nishiyama T."/>
            <person name="Hasebe M."/>
            <person name="Maruyama T."/>
            <person name="Minagawa J."/>
            <person name="Obokata J."/>
            <person name="Shigenobu S."/>
        </authorList>
    </citation>
    <scope>NUCLEOTIDE SEQUENCE [LARGE SCALE GENOMIC DNA]</scope>
</reference>
<protein>
    <submittedName>
        <fullName evidence="6">Retinol dehydrogenase 10</fullName>
    </submittedName>
</protein>
<evidence type="ECO:0000313" key="7">
    <source>
        <dbReference type="Proteomes" id="UP000735302"/>
    </source>
</evidence>
<dbReference type="Gene3D" id="3.40.50.720">
    <property type="entry name" value="NAD(P)-binding Rossmann-like Domain"/>
    <property type="match status" value="1"/>
</dbReference>
<accession>A0AAV3Z2K1</accession>
<evidence type="ECO:0000256" key="1">
    <source>
        <dbReference type="ARBA" id="ARBA00006484"/>
    </source>
</evidence>
<dbReference type="GO" id="GO:0016616">
    <property type="term" value="F:oxidoreductase activity, acting on the CH-OH group of donors, NAD or NADP as acceptor"/>
    <property type="evidence" value="ECO:0007669"/>
    <property type="project" value="TreeGrafter"/>
</dbReference>
<dbReference type="PRINTS" id="PR00080">
    <property type="entry name" value="SDRFAMILY"/>
</dbReference>
<keyword evidence="5" id="KW-0812">Transmembrane</keyword>
<keyword evidence="7" id="KW-1185">Reference proteome</keyword>
<evidence type="ECO:0000313" key="6">
    <source>
        <dbReference type="EMBL" id="GFN89446.1"/>
    </source>
</evidence>
<dbReference type="CDD" id="cd05339">
    <property type="entry name" value="17beta-HSDXI-like_SDR_c"/>
    <property type="match status" value="1"/>
</dbReference>
<proteinExistence type="inferred from homology"/>
<name>A0AAV3Z2K1_9GAST</name>
<sequence>MNLLVEILSLWVKCLWLWLVAIFRAVVPVSLQPHKDISGWVVLVTGAGSGIGQLLALRFAGLGCRVVLWDIVEAANETTAKLVREAKPGAEVKAYTVDLAKRENVYKVAEQVKKDFGDVDILINNAGIISGDKLLDAPDEPIVKTMEVNTISHFWTVKAFLPGMLTKNSGHVVTVSSSAGLFSTPGMADYCASKFSAVGFDECLRREIIKMKKTGVKTTVVCPTLIDTGMFEGFKYRFSFLIKTLEPAYVADKIVDAVLTDQPMLILPKSMYTFLMLKGILPVAVTDAMVEFTGILNCMDDYVGRKNK</sequence>
<evidence type="ECO:0000256" key="5">
    <source>
        <dbReference type="SAM" id="Phobius"/>
    </source>
</evidence>
<organism evidence="6 7">
    <name type="scientific">Plakobranchus ocellatus</name>
    <dbReference type="NCBI Taxonomy" id="259542"/>
    <lineage>
        <taxon>Eukaryota</taxon>
        <taxon>Metazoa</taxon>
        <taxon>Spiralia</taxon>
        <taxon>Lophotrochozoa</taxon>
        <taxon>Mollusca</taxon>
        <taxon>Gastropoda</taxon>
        <taxon>Heterobranchia</taxon>
        <taxon>Euthyneura</taxon>
        <taxon>Panpulmonata</taxon>
        <taxon>Sacoglossa</taxon>
        <taxon>Placobranchoidea</taxon>
        <taxon>Plakobranchidae</taxon>
        <taxon>Plakobranchus</taxon>
    </lineage>
</organism>
<keyword evidence="5" id="KW-0472">Membrane</keyword>
<dbReference type="SUPFAM" id="SSF51735">
    <property type="entry name" value="NAD(P)-binding Rossmann-fold domains"/>
    <property type="match status" value="1"/>
</dbReference>
<feature type="transmembrane region" description="Helical" evidence="5">
    <location>
        <begin position="7"/>
        <end position="31"/>
    </location>
</feature>